<organism evidence="2 3">
    <name type="scientific">Variovorax terrae</name>
    <dbReference type="NCBI Taxonomy" id="2923278"/>
    <lineage>
        <taxon>Bacteria</taxon>
        <taxon>Pseudomonadati</taxon>
        <taxon>Pseudomonadota</taxon>
        <taxon>Betaproteobacteria</taxon>
        <taxon>Burkholderiales</taxon>
        <taxon>Comamonadaceae</taxon>
        <taxon>Variovorax</taxon>
    </lineage>
</organism>
<dbReference type="AlphaFoldDB" id="A0A9X1W3V2"/>
<name>A0A9X1W3V2_9BURK</name>
<reference evidence="2" key="1">
    <citation type="submission" date="2022-03" db="EMBL/GenBank/DDBJ databases">
        <authorList>
            <person name="Woo C.Y."/>
        </authorList>
    </citation>
    <scope>NUCLEOTIDE SEQUENCE</scope>
    <source>
        <strain evidence="2">CYS-02</strain>
    </source>
</reference>
<comment type="caution">
    <text evidence="2">The sequence shown here is derived from an EMBL/GenBank/DDBJ whole genome shotgun (WGS) entry which is preliminary data.</text>
</comment>
<dbReference type="Pfam" id="PF19993">
    <property type="entry name" value="DO-GTPase2"/>
    <property type="match status" value="1"/>
</dbReference>
<evidence type="ECO:0000313" key="3">
    <source>
        <dbReference type="Proteomes" id="UP001139447"/>
    </source>
</evidence>
<keyword evidence="3" id="KW-1185">Reference proteome</keyword>
<dbReference type="RefSeq" id="WP_243308600.1">
    <property type="nucleotide sequence ID" value="NZ_JALGBI010000002.1"/>
</dbReference>
<sequence>MDRCPHPKCSADDNITCWQGHIKLAYCPEWRKVVQTSTTAQPNPDELAVPWSGSALGESDLNFISGKGKPVTVGIVGPESSGKTTVLAAFYLLLGRGNLTSEDSLFSNSYTLAGWEAVANNLRWKPGQQAPHFPPHTTSRAARAPGMLHLAFRRQDGGLRDLLFADAPGEWFQKWSINQQSSEAEGARWIAKHADVTLLIADRQALAGPAKGTARNEFQLLAQRAVAGSQGRRLALVWTKGDVEVAPAMEAQIRKAVGSAAPDVPEFTVSVFKRGQVEAAEGFQKLFSWILETRRPGVQLPTSEVAGHDLLFRYGRR</sequence>
<dbReference type="EMBL" id="JALGBI010000002">
    <property type="protein sequence ID" value="MCJ0765353.1"/>
    <property type="molecule type" value="Genomic_DNA"/>
</dbReference>
<dbReference type="InterPro" id="IPR045528">
    <property type="entry name" value="DO-GTPase2"/>
</dbReference>
<evidence type="ECO:0000259" key="1">
    <source>
        <dbReference type="Pfam" id="PF19993"/>
    </source>
</evidence>
<evidence type="ECO:0000313" key="2">
    <source>
        <dbReference type="EMBL" id="MCJ0765353.1"/>
    </source>
</evidence>
<dbReference type="Proteomes" id="UP001139447">
    <property type="component" value="Unassembled WGS sequence"/>
</dbReference>
<gene>
    <name evidence="2" type="ORF">MMF98_19255</name>
</gene>
<keyword evidence="2" id="KW-0067">ATP-binding</keyword>
<dbReference type="GO" id="GO:0005524">
    <property type="term" value="F:ATP binding"/>
    <property type="evidence" value="ECO:0007669"/>
    <property type="project" value="UniProtKB-KW"/>
</dbReference>
<dbReference type="SUPFAM" id="SSF52540">
    <property type="entry name" value="P-loop containing nucleoside triphosphate hydrolases"/>
    <property type="match status" value="1"/>
</dbReference>
<accession>A0A9X1W3V2</accession>
<keyword evidence="2" id="KW-0547">Nucleotide-binding</keyword>
<proteinExistence type="predicted"/>
<dbReference type="InterPro" id="IPR027417">
    <property type="entry name" value="P-loop_NTPase"/>
</dbReference>
<protein>
    <submittedName>
        <fullName evidence="2">ATP-binding protein</fullName>
    </submittedName>
</protein>
<feature type="domain" description="Double-GTPase 2" evidence="1">
    <location>
        <begin position="72"/>
        <end position="290"/>
    </location>
</feature>